<dbReference type="Gene3D" id="3.30.420.10">
    <property type="entry name" value="Ribonuclease H-like superfamily/Ribonuclease H"/>
    <property type="match status" value="1"/>
</dbReference>
<sequence>MLTTTIVRTHKQLSITSLAHHHRPQTASHITAPIVALCSVSSVALTTTDRVTIDIHTSSSAGTAKRNQHTSAPCAWHSDITANNYRRSSSASPSRAHQCLVLGCTRSVRGTHQQHQRQQQQHRAWLAQHSLTVLDWPAQSPDLNPIEQVWRKLKEQLKTYSTPAANLQQLKDRIQEQWDLIPADYIQRLVASMPARVEAVIKAKGRNTKY</sequence>
<feature type="domain" description="Tc1-like transposase DDE" evidence="1">
    <location>
        <begin position="97"/>
        <end position="170"/>
    </location>
</feature>
<accession>A0A8X7MV36</accession>
<dbReference type="Proteomes" id="UP000077684">
    <property type="component" value="Unassembled WGS sequence"/>
</dbReference>
<proteinExistence type="predicted"/>
<dbReference type="GO" id="GO:0003676">
    <property type="term" value="F:nucleic acid binding"/>
    <property type="evidence" value="ECO:0007669"/>
    <property type="project" value="InterPro"/>
</dbReference>
<dbReference type="AlphaFoldDB" id="A0A8X7MV36"/>
<dbReference type="InterPro" id="IPR038717">
    <property type="entry name" value="Tc1-like_DDE_dom"/>
</dbReference>
<keyword evidence="3" id="KW-1185">Reference proteome</keyword>
<dbReference type="EMBL" id="LWDE02000267">
    <property type="protein sequence ID" value="KAE8249728.1"/>
    <property type="molecule type" value="Genomic_DNA"/>
</dbReference>
<dbReference type="Pfam" id="PF13358">
    <property type="entry name" value="DDE_3"/>
    <property type="match status" value="1"/>
</dbReference>
<evidence type="ECO:0000313" key="2">
    <source>
        <dbReference type="EMBL" id="KAE8249728.1"/>
    </source>
</evidence>
<comment type="caution">
    <text evidence="2">The sequence shown here is derived from an EMBL/GenBank/DDBJ whole genome shotgun (WGS) entry which is preliminary data.</text>
</comment>
<organism evidence="2 3">
    <name type="scientific">Tilletia controversa</name>
    <name type="common">dwarf bunt fungus</name>
    <dbReference type="NCBI Taxonomy" id="13291"/>
    <lineage>
        <taxon>Eukaryota</taxon>
        <taxon>Fungi</taxon>
        <taxon>Dikarya</taxon>
        <taxon>Basidiomycota</taxon>
        <taxon>Ustilaginomycotina</taxon>
        <taxon>Exobasidiomycetes</taxon>
        <taxon>Tilletiales</taxon>
        <taxon>Tilletiaceae</taxon>
        <taxon>Tilletia</taxon>
    </lineage>
</organism>
<evidence type="ECO:0000313" key="3">
    <source>
        <dbReference type="Proteomes" id="UP000077684"/>
    </source>
</evidence>
<reference evidence="2" key="2">
    <citation type="journal article" date="2019" name="IMA Fungus">
        <title>Genome sequencing and comparison of five Tilletia species to identify candidate genes for the detection of regulated species infecting wheat.</title>
        <authorList>
            <person name="Nguyen H.D.T."/>
            <person name="Sultana T."/>
            <person name="Kesanakurti P."/>
            <person name="Hambleton S."/>
        </authorList>
    </citation>
    <scope>NUCLEOTIDE SEQUENCE</scope>
    <source>
        <strain evidence="2">DAOMC 236426</strain>
    </source>
</reference>
<gene>
    <name evidence="2" type="ORF">A4X06_0g3092</name>
</gene>
<dbReference type="InterPro" id="IPR036397">
    <property type="entry name" value="RNaseH_sf"/>
</dbReference>
<protein>
    <recommendedName>
        <fullName evidence="1">Tc1-like transposase DDE domain-containing protein</fullName>
    </recommendedName>
</protein>
<name>A0A8X7MV36_9BASI</name>
<reference evidence="2" key="1">
    <citation type="submission" date="2016-04" db="EMBL/GenBank/DDBJ databases">
        <authorList>
            <person name="Nguyen H.D."/>
            <person name="Samba Siva P."/>
            <person name="Cullis J."/>
            <person name="Levesque C.A."/>
            <person name="Hambleton S."/>
        </authorList>
    </citation>
    <scope>NUCLEOTIDE SEQUENCE</scope>
    <source>
        <strain evidence="2">DAOMC 236426</strain>
    </source>
</reference>
<evidence type="ECO:0000259" key="1">
    <source>
        <dbReference type="Pfam" id="PF13358"/>
    </source>
</evidence>